<feature type="compositionally biased region" description="Basic and acidic residues" evidence="1">
    <location>
        <begin position="73"/>
        <end position="82"/>
    </location>
</feature>
<reference evidence="2 3" key="1">
    <citation type="journal article" date="2020" name="BMC Genomics">
        <title>Intraspecific diversification of the crop wild relative Brassica cretica Lam. using demographic model selection.</title>
        <authorList>
            <person name="Kioukis A."/>
            <person name="Michalopoulou V.A."/>
            <person name="Briers L."/>
            <person name="Pirintsos S."/>
            <person name="Studholme D.J."/>
            <person name="Pavlidis P."/>
            <person name="Sarris P.F."/>
        </authorList>
    </citation>
    <scope>NUCLEOTIDE SEQUENCE [LARGE SCALE GENOMIC DNA]</scope>
    <source>
        <strain evidence="3">cv. PFS-1207/04</strain>
    </source>
</reference>
<protein>
    <recommendedName>
        <fullName evidence="4">DUF4005 domain-containing protein</fullName>
    </recommendedName>
</protein>
<evidence type="ECO:0000313" key="2">
    <source>
        <dbReference type="EMBL" id="KAF3561487.1"/>
    </source>
</evidence>
<organism evidence="2 3">
    <name type="scientific">Brassica cretica</name>
    <name type="common">Mustard</name>
    <dbReference type="NCBI Taxonomy" id="69181"/>
    <lineage>
        <taxon>Eukaryota</taxon>
        <taxon>Viridiplantae</taxon>
        <taxon>Streptophyta</taxon>
        <taxon>Embryophyta</taxon>
        <taxon>Tracheophyta</taxon>
        <taxon>Spermatophyta</taxon>
        <taxon>Magnoliopsida</taxon>
        <taxon>eudicotyledons</taxon>
        <taxon>Gunneridae</taxon>
        <taxon>Pentapetalae</taxon>
        <taxon>rosids</taxon>
        <taxon>malvids</taxon>
        <taxon>Brassicales</taxon>
        <taxon>Brassicaceae</taxon>
        <taxon>Brassiceae</taxon>
        <taxon>Brassica</taxon>
    </lineage>
</organism>
<feature type="compositionally biased region" description="Low complexity" evidence="1">
    <location>
        <begin position="114"/>
        <end position="125"/>
    </location>
</feature>
<name>A0ABQ7CNN8_BRACR</name>
<dbReference type="Proteomes" id="UP000266723">
    <property type="component" value="Unassembled WGS sequence"/>
</dbReference>
<keyword evidence="3" id="KW-1185">Reference proteome</keyword>
<evidence type="ECO:0008006" key="4">
    <source>
        <dbReference type="Google" id="ProtNLM"/>
    </source>
</evidence>
<feature type="compositionally biased region" description="Polar residues" evidence="1">
    <location>
        <begin position="126"/>
        <end position="136"/>
    </location>
</feature>
<feature type="compositionally biased region" description="Polar residues" evidence="1">
    <location>
        <begin position="182"/>
        <end position="199"/>
    </location>
</feature>
<comment type="caution">
    <text evidence="2">The sequence shown here is derived from an EMBL/GenBank/DDBJ whole genome shotgun (WGS) entry which is preliminary data.</text>
</comment>
<proteinExistence type="predicted"/>
<feature type="compositionally biased region" description="Polar residues" evidence="1">
    <location>
        <begin position="102"/>
        <end position="113"/>
    </location>
</feature>
<sequence length="207" mass="22560">MAGHATTEPRISSEKVVNPTHVAKNFLDRPPGFPPMFSELSPSDHQQALMYISHPDERERLARIKRVQLSITEKQEGRDKLKSISLGGTPRRASAPLEVPETSDQSFSSALIATSTTGFSVGTSSRNFTAGALSSQKKPRNRPTSWKRKLRSSLKPLSTPGASPNNEGETDNSSKRKAESTGYDSTKRSSLNQDITVASSLKPMPPQ</sequence>
<feature type="region of interest" description="Disordered" evidence="1">
    <location>
        <begin position="73"/>
        <end position="207"/>
    </location>
</feature>
<gene>
    <name evidence="2" type="ORF">DY000_02019120</name>
</gene>
<evidence type="ECO:0000256" key="1">
    <source>
        <dbReference type="SAM" id="MobiDB-lite"/>
    </source>
</evidence>
<feature type="compositionally biased region" description="Basic residues" evidence="1">
    <location>
        <begin position="137"/>
        <end position="152"/>
    </location>
</feature>
<accession>A0ABQ7CNN8</accession>
<evidence type="ECO:0000313" key="3">
    <source>
        <dbReference type="Proteomes" id="UP000266723"/>
    </source>
</evidence>
<dbReference type="EMBL" id="QGKV02000759">
    <property type="protein sequence ID" value="KAF3561487.1"/>
    <property type="molecule type" value="Genomic_DNA"/>
</dbReference>